<dbReference type="AlphaFoldDB" id="A0A059AIP2"/>
<dbReference type="GO" id="GO:0005634">
    <property type="term" value="C:nucleus"/>
    <property type="evidence" value="ECO:0000318"/>
    <property type="project" value="GO_Central"/>
</dbReference>
<comment type="subcellular location">
    <subcellularLocation>
        <location evidence="2">Cytoplasm</location>
    </subcellularLocation>
    <subcellularLocation>
        <location evidence="1">Nucleus</location>
    </subcellularLocation>
</comment>
<dbReference type="GO" id="GO:0038023">
    <property type="term" value="F:signaling receptor activity"/>
    <property type="evidence" value="ECO:0000318"/>
    <property type="project" value="GO_Central"/>
</dbReference>
<keyword evidence="5" id="KW-0938">Abscisic acid signaling pathway</keyword>
<dbReference type="GO" id="GO:0004864">
    <property type="term" value="F:protein phosphatase inhibitor activity"/>
    <property type="evidence" value="ECO:0000318"/>
    <property type="project" value="GO_Central"/>
</dbReference>
<dbReference type="InterPro" id="IPR023393">
    <property type="entry name" value="START-like_dom_sf"/>
</dbReference>
<dbReference type="Gramene" id="KCW53614">
    <property type="protein sequence ID" value="KCW53614"/>
    <property type="gene ID" value="EUGRSUZ_J02878"/>
</dbReference>
<keyword evidence="7" id="KW-0539">Nucleus</keyword>
<evidence type="ECO:0000256" key="8">
    <source>
        <dbReference type="ARBA" id="ARBA00023272"/>
    </source>
</evidence>
<dbReference type="STRING" id="71139.A0A059AIP2"/>
<dbReference type="GO" id="GO:0009738">
    <property type="term" value="P:abscisic acid-activated signaling pathway"/>
    <property type="evidence" value="ECO:0000318"/>
    <property type="project" value="GO_Central"/>
</dbReference>
<dbReference type="OrthoDB" id="4436220at2759"/>
<proteinExistence type="inferred from homology"/>
<evidence type="ECO:0000313" key="9">
    <source>
        <dbReference type="EMBL" id="KCW53614.1"/>
    </source>
</evidence>
<keyword evidence="6" id="KW-0675">Receptor</keyword>
<keyword evidence="4" id="KW-0963">Cytoplasm</keyword>
<dbReference type="Gene3D" id="3.30.530.20">
    <property type="match status" value="1"/>
</dbReference>
<comment type="similarity">
    <text evidence="3">Belongs to the PYR/PYL/RCAR abscisic acid intracellular receptor family.</text>
</comment>
<keyword evidence="8" id="KW-0650">Protein phosphatase inhibitor</keyword>
<dbReference type="PANTHER" id="PTHR31213:SF3">
    <property type="entry name" value="OS02G0226801 PROTEIN"/>
    <property type="match status" value="1"/>
</dbReference>
<dbReference type="OMA" id="VAMGSFH"/>
<dbReference type="GO" id="GO:0010427">
    <property type="term" value="F:abscisic acid binding"/>
    <property type="evidence" value="ECO:0000318"/>
    <property type="project" value="GO_Central"/>
</dbReference>
<evidence type="ECO:0000256" key="2">
    <source>
        <dbReference type="ARBA" id="ARBA00004496"/>
    </source>
</evidence>
<dbReference type="SUPFAM" id="SSF55961">
    <property type="entry name" value="Bet v1-like"/>
    <property type="match status" value="1"/>
</dbReference>
<dbReference type="KEGG" id="egr:104423035"/>
<evidence type="ECO:0000256" key="3">
    <source>
        <dbReference type="ARBA" id="ARBA00008594"/>
    </source>
</evidence>
<dbReference type="InterPro" id="IPR050279">
    <property type="entry name" value="Plant_def-hormone_signal"/>
</dbReference>
<evidence type="ECO:0000256" key="6">
    <source>
        <dbReference type="ARBA" id="ARBA00023170"/>
    </source>
</evidence>
<dbReference type="Pfam" id="PF10604">
    <property type="entry name" value="Polyketide_cyc2"/>
    <property type="match status" value="1"/>
</dbReference>
<gene>
    <name evidence="9" type="ORF">EUGRSUZ_J02878</name>
</gene>
<dbReference type="PANTHER" id="PTHR31213">
    <property type="entry name" value="OS08G0374000 PROTEIN-RELATED"/>
    <property type="match status" value="1"/>
</dbReference>
<protein>
    <submittedName>
        <fullName evidence="9">Uncharacterized protein</fullName>
    </submittedName>
</protein>
<evidence type="ECO:0000256" key="4">
    <source>
        <dbReference type="ARBA" id="ARBA00022490"/>
    </source>
</evidence>
<dbReference type="CDD" id="cd07821">
    <property type="entry name" value="PYR_PYL_RCAR_like"/>
    <property type="match status" value="1"/>
</dbReference>
<dbReference type="InParanoid" id="A0A059AIP2"/>
<organism evidence="9">
    <name type="scientific">Eucalyptus grandis</name>
    <name type="common">Flooded gum</name>
    <dbReference type="NCBI Taxonomy" id="71139"/>
    <lineage>
        <taxon>Eukaryota</taxon>
        <taxon>Viridiplantae</taxon>
        <taxon>Streptophyta</taxon>
        <taxon>Embryophyta</taxon>
        <taxon>Tracheophyta</taxon>
        <taxon>Spermatophyta</taxon>
        <taxon>Magnoliopsida</taxon>
        <taxon>eudicotyledons</taxon>
        <taxon>Gunneridae</taxon>
        <taxon>Pentapetalae</taxon>
        <taxon>rosids</taxon>
        <taxon>malvids</taxon>
        <taxon>Myrtales</taxon>
        <taxon>Myrtaceae</taxon>
        <taxon>Myrtoideae</taxon>
        <taxon>Eucalypteae</taxon>
        <taxon>Eucalyptus</taxon>
    </lineage>
</organism>
<evidence type="ECO:0000256" key="5">
    <source>
        <dbReference type="ARBA" id="ARBA00022682"/>
    </source>
</evidence>
<evidence type="ECO:0000256" key="7">
    <source>
        <dbReference type="ARBA" id="ARBA00023242"/>
    </source>
</evidence>
<dbReference type="FunCoup" id="A0A059AIP2">
    <property type="interactions" value="249"/>
</dbReference>
<evidence type="ECO:0000256" key="1">
    <source>
        <dbReference type="ARBA" id="ARBA00004123"/>
    </source>
</evidence>
<dbReference type="EMBL" id="KK198762">
    <property type="protein sequence ID" value="KCW53614.1"/>
    <property type="molecule type" value="Genomic_DNA"/>
</dbReference>
<sequence length="206" mass="23141">MEPQDEISSLYSLSPQVSSRLKSIIQTHHSPGTVAPNTCTSLITRRIEAPACAVWPLVRDFANPQMYKLFIKSCHMREGNGGVGSVRDVAVISGLPALTSVERLEVLDDERRVLGFRVIGGDHRLHDYRSVTSVNEVMTNEEEERKVMTLVLESYVVQIPEGNTCEDTRLFADTIVKLNLQKLDEIVMASLNKEKMKEDMHDGDEK</sequence>
<dbReference type="InterPro" id="IPR019587">
    <property type="entry name" value="Polyketide_cyclase/dehydratase"/>
</dbReference>
<accession>A0A059AIP2</accession>
<dbReference type="GO" id="GO:0005737">
    <property type="term" value="C:cytoplasm"/>
    <property type="evidence" value="ECO:0000318"/>
    <property type="project" value="GO_Central"/>
</dbReference>
<dbReference type="eggNOG" id="ENOG502QU62">
    <property type="taxonomic scope" value="Eukaryota"/>
</dbReference>
<name>A0A059AIP2_EUCGR</name>
<reference evidence="9" key="1">
    <citation type="submission" date="2013-07" db="EMBL/GenBank/DDBJ databases">
        <title>The genome of Eucalyptus grandis.</title>
        <authorList>
            <person name="Schmutz J."/>
            <person name="Hayes R."/>
            <person name="Myburg A."/>
            <person name="Tuskan G."/>
            <person name="Grattapaglia D."/>
            <person name="Rokhsar D.S."/>
        </authorList>
    </citation>
    <scope>NUCLEOTIDE SEQUENCE</scope>
    <source>
        <tissue evidence="9">Leaf extractions</tissue>
    </source>
</reference>